<keyword evidence="3" id="KW-0378">Hydrolase</keyword>
<dbReference type="PANTHER" id="PTHR10465">
    <property type="entry name" value="TRANSMEMBRANE GTPASE FZO1"/>
    <property type="match status" value="1"/>
</dbReference>
<dbReference type="InterPro" id="IPR045063">
    <property type="entry name" value="Dynamin_N"/>
</dbReference>
<evidence type="ECO:0000256" key="7">
    <source>
        <dbReference type="SAM" id="Phobius"/>
    </source>
</evidence>
<evidence type="ECO:0000256" key="2">
    <source>
        <dbReference type="ARBA" id="ARBA00022741"/>
    </source>
</evidence>
<dbReference type="RefSeq" id="WP_147738862.1">
    <property type="nucleotide sequence ID" value="NZ_SAXU01000001.1"/>
</dbReference>
<dbReference type="Proteomes" id="UP000324638">
    <property type="component" value="Unassembled WGS sequence"/>
</dbReference>
<gene>
    <name evidence="9" type="ORF">EPJ79_06385</name>
</gene>
<dbReference type="PANTHER" id="PTHR10465:SF0">
    <property type="entry name" value="SARCALUMENIN"/>
    <property type="match status" value="1"/>
</dbReference>
<feature type="domain" description="Dynamin N-terminal" evidence="8">
    <location>
        <begin position="169"/>
        <end position="337"/>
    </location>
</feature>
<comment type="caution">
    <text evidence="9">The sequence shown here is derived from an EMBL/GenBank/DDBJ whole genome shotgun (WGS) entry which is preliminary data.</text>
</comment>
<dbReference type="Gene3D" id="3.40.50.300">
    <property type="entry name" value="P-loop containing nucleotide triphosphate hydrolases"/>
    <property type="match status" value="1"/>
</dbReference>
<dbReference type="AlphaFoldDB" id="A0A5C8D9C8"/>
<dbReference type="GO" id="GO:0005525">
    <property type="term" value="F:GTP binding"/>
    <property type="evidence" value="ECO:0007669"/>
    <property type="project" value="UniProtKB-KW"/>
</dbReference>
<dbReference type="GO" id="GO:0016020">
    <property type="term" value="C:membrane"/>
    <property type="evidence" value="ECO:0007669"/>
    <property type="project" value="UniProtKB-SubCell"/>
</dbReference>
<evidence type="ECO:0000256" key="4">
    <source>
        <dbReference type="ARBA" id="ARBA00023134"/>
    </source>
</evidence>
<dbReference type="SUPFAM" id="SSF57997">
    <property type="entry name" value="Tropomyosin"/>
    <property type="match status" value="1"/>
</dbReference>
<evidence type="ECO:0000256" key="1">
    <source>
        <dbReference type="ARBA" id="ARBA00004370"/>
    </source>
</evidence>
<keyword evidence="4" id="KW-0342">GTP-binding</keyword>
<feature type="coiled-coil region" evidence="6">
    <location>
        <begin position="26"/>
        <end position="109"/>
    </location>
</feature>
<evidence type="ECO:0000256" key="3">
    <source>
        <dbReference type="ARBA" id="ARBA00022801"/>
    </source>
</evidence>
<proteinExistence type="predicted"/>
<evidence type="ECO:0000256" key="6">
    <source>
        <dbReference type="SAM" id="Coils"/>
    </source>
</evidence>
<keyword evidence="7" id="KW-0812">Transmembrane</keyword>
<keyword evidence="2" id="KW-0547">Nucleotide-binding</keyword>
<evidence type="ECO:0000313" key="9">
    <source>
        <dbReference type="EMBL" id="TXJ20762.1"/>
    </source>
</evidence>
<dbReference type="EMBL" id="SAXU01000001">
    <property type="protein sequence ID" value="TXJ20762.1"/>
    <property type="molecule type" value="Genomic_DNA"/>
</dbReference>
<evidence type="ECO:0000256" key="5">
    <source>
        <dbReference type="ARBA" id="ARBA00023136"/>
    </source>
</evidence>
<dbReference type="GO" id="GO:0003924">
    <property type="term" value="F:GTPase activity"/>
    <property type="evidence" value="ECO:0007669"/>
    <property type="project" value="InterPro"/>
</dbReference>
<name>A0A5C8D9C8_9SPIR</name>
<keyword evidence="6" id="KW-0175">Coiled coil</keyword>
<keyword evidence="7" id="KW-1133">Transmembrane helix</keyword>
<comment type="subcellular location">
    <subcellularLocation>
        <location evidence="1">Membrane</location>
    </subcellularLocation>
</comment>
<accession>A0A5C8D9C8</accession>
<dbReference type="Pfam" id="PF00350">
    <property type="entry name" value="Dynamin_N"/>
    <property type="match status" value="1"/>
</dbReference>
<keyword evidence="5 7" id="KW-0472">Membrane</keyword>
<evidence type="ECO:0000259" key="8">
    <source>
        <dbReference type="Pfam" id="PF00350"/>
    </source>
</evidence>
<sequence length="503" mass="58832">MINENILIIISIALIFIMALILIINIGKYKNKINNLNKNIFDKEENIKNINSELTKYKNELSEKESDYNKVKTELEETNIKLEEKEETINNHKKAIDKHKKVLDILSDRAEKNEQTEAFDKMRIVYNDLINKCIEYDLPSGKLFKNFDELLEKIEDAINFPLFYHKNIIALCGQFSSGKTSMINSFLEEDILPTDIARTTAINTFVIYDEEEGLYIRNCFGAQSKIEKEFYKEYNDFVTHTFTKEYDKDVHNMVEYVSLHTQKLKYENIALLDTPGYTGQGQDATEDDSNIAMKGIAQADNIIWVVSMENGTIRLNDLDFLEKEELNGKDILIVFNKADTKIEEDIDRILEESKIQLDSRGIDYKDIVVYSSKYPEDYKEGESKLFNFFESENNSIERNYLEDLNKIFNEFQKYYEDMDEDLATYTEALNVVKIKSAFDNIKTEYSNISISNAVNKVKNSRDNIKNFIIELENSKNKCLDLLGESLYNRKREEYNKHIRNLSK</sequence>
<dbReference type="InterPro" id="IPR027094">
    <property type="entry name" value="Mitofusin_fam"/>
</dbReference>
<dbReference type="InterPro" id="IPR027417">
    <property type="entry name" value="P-loop_NTPase"/>
</dbReference>
<protein>
    <recommendedName>
        <fullName evidence="8">Dynamin N-terminal domain-containing protein</fullName>
    </recommendedName>
</protein>
<organism evidence="9 10">
    <name type="scientific">Brachyspira aalborgi</name>
    <dbReference type="NCBI Taxonomy" id="29522"/>
    <lineage>
        <taxon>Bacteria</taxon>
        <taxon>Pseudomonadati</taxon>
        <taxon>Spirochaetota</taxon>
        <taxon>Spirochaetia</taxon>
        <taxon>Brachyspirales</taxon>
        <taxon>Brachyspiraceae</taxon>
        <taxon>Brachyspira</taxon>
    </lineage>
</organism>
<dbReference type="SUPFAM" id="SSF52540">
    <property type="entry name" value="P-loop containing nucleoside triphosphate hydrolases"/>
    <property type="match status" value="1"/>
</dbReference>
<feature type="transmembrane region" description="Helical" evidence="7">
    <location>
        <begin position="6"/>
        <end position="26"/>
    </location>
</feature>
<evidence type="ECO:0000313" key="10">
    <source>
        <dbReference type="Proteomes" id="UP000324638"/>
    </source>
</evidence>
<reference evidence="9 10" key="1">
    <citation type="journal article" date="1992" name="Lakartidningen">
        <title>[Penicillin V and not amoxicillin is the first choice preparation in acute otitis].</title>
        <authorList>
            <person name="Kamme C."/>
            <person name="Lundgren K."/>
            <person name="Prellner K."/>
        </authorList>
    </citation>
    <scope>NUCLEOTIDE SEQUENCE [LARGE SCALE GENOMIC DNA]</scope>
    <source>
        <strain evidence="9 10">513A</strain>
    </source>
</reference>